<gene>
    <name evidence="2" type="ORF">RU07_06215</name>
</gene>
<evidence type="ECO:0000313" key="3">
    <source>
        <dbReference type="Proteomes" id="UP000035017"/>
    </source>
</evidence>
<evidence type="ECO:0000256" key="1">
    <source>
        <dbReference type="SAM" id="MobiDB-lite"/>
    </source>
</evidence>
<feature type="region of interest" description="Disordered" evidence="1">
    <location>
        <begin position="66"/>
        <end position="87"/>
    </location>
</feature>
<evidence type="ECO:0000313" key="2">
    <source>
        <dbReference type="EMBL" id="KIQ03621.1"/>
    </source>
</evidence>
<comment type="caution">
    <text evidence="2">The sequence shown here is derived from an EMBL/GenBank/DDBJ whole genome shotgun (WGS) entry which is preliminary data.</text>
</comment>
<organism evidence="2 3">
    <name type="scientific">Agrobacterium tumefaciens</name>
    <dbReference type="NCBI Taxonomy" id="358"/>
    <lineage>
        <taxon>Bacteria</taxon>
        <taxon>Pseudomonadati</taxon>
        <taxon>Pseudomonadota</taxon>
        <taxon>Alphaproteobacteria</taxon>
        <taxon>Hyphomicrobiales</taxon>
        <taxon>Rhizobiaceae</taxon>
        <taxon>Rhizobium/Agrobacterium group</taxon>
        <taxon>Agrobacterium</taxon>
        <taxon>Agrobacterium tumefaciens complex</taxon>
    </lineage>
</organism>
<name>A0A0D0KUK1_AGRTU</name>
<sequence length="87" mass="9676">MRDSIGQQPVFHLAENGSPWVRALINRRGFQAREGVAELAGGIFRDAAARYGKGWTLVMSDRFSGKVRPRHPGTASHGKRSWADTNR</sequence>
<protein>
    <recommendedName>
        <fullName evidence="4">Transposase</fullName>
    </recommendedName>
</protein>
<proteinExistence type="predicted"/>
<accession>A0A0D0KUK1</accession>
<dbReference type="Proteomes" id="UP000035017">
    <property type="component" value="Unassembled WGS sequence"/>
</dbReference>
<evidence type="ECO:0008006" key="4">
    <source>
        <dbReference type="Google" id="ProtNLM"/>
    </source>
</evidence>
<dbReference type="EMBL" id="JXQV01000006">
    <property type="protein sequence ID" value="KIQ03621.1"/>
    <property type="molecule type" value="Genomic_DNA"/>
</dbReference>
<dbReference type="AlphaFoldDB" id="A0A0D0KUK1"/>
<reference evidence="2 3" key="1">
    <citation type="submission" date="2014-12" db="EMBL/GenBank/DDBJ databases">
        <title>16Stimator: statistical estimation of ribosomal gene copy numbers from draft genome assemblies.</title>
        <authorList>
            <person name="Perisin M.A."/>
            <person name="Vetter M."/>
            <person name="Gilbert J.A."/>
            <person name="Bergelson J."/>
        </authorList>
    </citation>
    <scope>NUCLEOTIDE SEQUENCE [LARGE SCALE GENOMIC DNA]</scope>
    <source>
        <strain evidence="2 3">MEJ076</strain>
    </source>
</reference>